<protein>
    <recommendedName>
        <fullName evidence="2">DUF2062 domain-containing protein</fullName>
    </recommendedName>
</protein>
<feature type="transmembrane region" description="Helical" evidence="1">
    <location>
        <begin position="39"/>
        <end position="57"/>
    </location>
</feature>
<keyword evidence="1" id="KW-1133">Transmembrane helix</keyword>
<feature type="domain" description="DUF2062" evidence="2">
    <location>
        <begin position="55"/>
        <end position="209"/>
    </location>
</feature>
<proteinExistence type="predicted"/>
<evidence type="ECO:0000259" key="2">
    <source>
        <dbReference type="Pfam" id="PF09835"/>
    </source>
</evidence>
<dbReference type="AlphaFoldDB" id="A0A3D9HRP5"/>
<feature type="transmembrane region" description="Helical" evidence="1">
    <location>
        <begin position="69"/>
        <end position="95"/>
    </location>
</feature>
<evidence type="ECO:0000313" key="3">
    <source>
        <dbReference type="EMBL" id="RED52001.1"/>
    </source>
</evidence>
<sequence>MTTGNENNKRENDNAMKGPNGEALHWFDEVRHRDNKHKFLTRFVRLLYFRLVVPIIREKRGPQVIAWGAAIGLFVGMTPTVGIQIPFVILLWYAARRFDFHFSLIMAIAWSWLSNGATMVPLYYVFYVTGKAILPSNGSDLDEDSFRSYINEGLSNIDTFSDSMLFLWTMIQDIGLALVVGCLPYAIGFGALGYWLALVLAKRYQRFRHRND</sequence>
<dbReference type="PANTHER" id="PTHR40547:SF1">
    <property type="entry name" value="SLL0298 PROTEIN"/>
    <property type="match status" value="1"/>
</dbReference>
<dbReference type="Pfam" id="PF09835">
    <property type="entry name" value="DUF2062"/>
    <property type="match status" value="1"/>
</dbReference>
<dbReference type="PANTHER" id="PTHR40547">
    <property type="entry name" value="SLL0298 PROTEIN"/>
    <property type="match status" value="1"/>
</dbReference>
<keyword evidence="4" id="KW-1185">Reference proteome</keyword>
<evidence type="ECO:0000313" key="4">
    <source>
        <dbReference type="Proteomes" id="UP000256845"/>
    </source>
</evidence>
<dbReference type="InterPro" id="IPR018639">
    <property type="entry name" value="DUF2062"/>
</dbReference>
<dbReference type="EMBL" id="QRDW01000002">
    <property type="protein sequence ID" value="RED52001.1"/>
    <property type="molecule type" value="Genomic_DNA"/>
</dbReference>
<organism evidence="3 4">
    <name type="scientific">Aestuariispira insulae</name>
    <dbReference type="NCBI Taxonomy" id="1461337"/>
    <lineage>
        <taxon>Bacteria</taxon>
        <taxon>Pseudomonadati</taxon>
        <taxon>Pseudomonadota</taxon>
        <taxon>Alphaproteobacteria</taxon>
        <taxon>Rhodospirillales</taxon>
        <taxon>Kiloniellaceae</taxon>
        <taxon>Aestuariispira</taxon>
    </lineage>
</organism>
<accession>A0A3D9HRP5</accession>
<feature type="transmembrane region" description="Helical" evidence="1">
    <location>
        <begin position="174"/>
        <end position="201"/>
    </location>
</feature>
<keyword evidence="1" id="KW-0472">Membrane</keyword>
<evidence type="ECO:0000256" key="1">
    <source>
        <dbReference type="SAM" id="Phobius"/>
    </source>
</evidence>
<comment type="caution">
    <text evidence="3">The sequence shown here is derived from an EMBL/GenBank/DDBJ whole genome shotgun (WGS) entry which is preliminary data.</text>
</comment>
<gene>
    <name evidence="3" type="ORF">DFP90_10217</name>
</gene>
<reference evidence="3 4" key="1">
    <citation type="submission" date="2018-07" db="EMBL/GenBank/DDBJ databases">
        <title>Genomic Encyclopedia of Type Strains, Phase III (KMG-III): the genomes of soil and plant-associated and newly described type strains.</title>
        <authorList>
            <person name="Whitman W."/>
        </authorList>
    </citation>
    <scope>NUCLEOTIDE SEQUENCE [LARGE SCALE GENOMIC DNA]</scope>
    <source>
        <strain evidence="3 4">CECT 8488</strain>
    </source>
</reference>
<name>A0A3D9HRP5_9PROT</name>
<dbReference type="Proteomes" id="UP000256845">
    <property type="component" value="Unassembled WGS sequence"/>
</dbReference>
<feature type="transmembrane region" description="Helical" evidence="1">
    <location>
        <begin position="102"/>
        <end position="126"/>
    </location>
</feature>
<keyword evidence="1" id="KW-0812">Transmembrane</keyword>